<reference evidence="5" key="2">
    <citation type="submission" date="2020-05" db="EMBL/GenBank/DDBJ databases">
        <authorList>
            <person name="Kim H.-S."/>
            <person name="Proctor R.H."/>
            <person name="Brown D.W."/>
        </authorList>
    </citation>
    <scope>NUCLEOTIDE SEQUENCE</scope>
    <source>
        <strain evidence="5">NRRL 20472</strain>
    </source>
</reference>
<evidence type="ECO:0000313" key="6">
    <source>
        <dbReference type="Proteomes" id="UP000622797"/>
    </source>
</evidence>
<dbReference type="OrthoDB" id="3851628at2759"/>
<dbReference type="Pfam" id="PF24877">
    <property type="entry name" value="ILV_EDD_C"/>
    <property type="match status" value="1"/>
</dbReference>
<organism evidence="5 6">
    <name type="scientific">Fusarium sarcochroum</name>
    <dbReference type="NCBI Taxonomy" id="1208366"/>
    <lineage>
        <taxon>Eukaryota</taxon>
        <taxon>Fungi</taxon>
        <taxon>Dikarya</taxon>
        <taxon>Ascomycota</taxon>
        <taxon>Pezizomycotina</taxon>
        <taxon>Sordariomycetes</taxon>
        <taxon>Hypocreomycetidae</taxon>
        <taxon>Hypocreales</taxon>
        <taxon>Nectriaceae</taxon>
        <taxon>Fusarium</taxon>
        <taxon>Fusarium lateritium species complex</taxon>
    </lineage>
</organism>
<keyword evidence="6" id="KW-1185">Reference proteome</keyword>
<keyword evidence="3" id="KW-0411">Iron-sulfur</keyword>
<dbReference type="InterPro" id="IPR052352">
    <property type="entry name" value="Sugar_Degrad_Dehydratases"/>
</dbReference>
<dbReference type="GO" id="GO:0046872">
    <property type="term" value="F:metal ion binding"/>
    <property type="evidence" value="ECO:0007669"/>
    <property type="project" value="UniProtKB-KW"/>
</dbReference>
<keyword evidence="2" id="KW-0408">Iron</keyword>
<protein>
    <recommendedName>
        <fullName evidence="4">Dihydroxy-acid/6-phosphogluconate dehydratase C-terminal domain-containing protein</fullName>
    </recommendedName>
</protein>
<dbReference type="Proteomes" id="UP000622797">
    <property type="component" value="Unassembled WGS sequence"/>
</dbReference>
<dbReference type="SUPFAM" id="SSF52016">
    <property type="entry name" value="LeuD/IlvD-like"/>
    <property type="match status" value="1"/>
</dbReference>
<sequence>MQPPSKLLQRGVNTLFCIGDGRQSGTSASPSILNASPEASAGGNLAIFKDGDKLRIDLRKRRINILIDDEELKRRKLEDEKHGYPTLPGRTPWQEIFRQETDQLSTGMVLRKAVKYQRLAQQFDPPRHNH</sequence>
<evidence type="ECO:0000259" key="4">
    <source>
        <dbReference type="Pfam" id="PF24877"/>
    </source>
</evidence>
<dbReference type="InterPro" id="IPR056740">
    <property type="entry name" value="ILV_EDD_C"/>
</dbReference>
<dbReference type="AlphaFoldDB" id="A0A8H4WWJ4"/>
<accession>A0A8H4WWJ4</accession>
<name>A0A8H4WWJ4_9HYPO</name>
<dbReference type="InterPro" id="IPR042096">
    <property type="entry name" value="Dihydro-acid_dehy_C"/>
</dbReference>
<dbReference type="GO" id="GO:0051536">
    <property type="term" value="F:iron-sulfur cluster binding"/>
    <property type="evidence" value="ECO:0007669"/>
    <property type="project" value="UniProtKB-KW"/>
</dbReference>
<reference evidence="5" key="1">
    <citation type="journal article" date="2020" name="BMC Genomics">
        <title>Correction to: Identification and distribution of gene clusters required for synthesis of sphingolipid metabolism inhibitors in diverse species of the filamentous fungus Fusarium.</title>
        <authorList>
            <person name="Kim H.S."/>
            <person name="Lohmar J.M."/>
            <person name="Busman M."/>
            <person name="Brown D.W."/>
            <person name="Naumann T.A."/>
            <person name="Divon H.H."/>
            <person name="Lysoe E."/>
            <person name="Uhlig S."/>
            <person name="Proctor R.H."/>
        </authorList>
    </citation>
    <scope>NUCLEOTIDE SEQUENCE</scope>
    <source>
        <strain evidence="5">NRRL 20472</strain>
    </source>
</reference>
<proteinExistence type="predicted"/>
<dbReference type="Gene3D" id="3.50.30.80">
    <property type="entry name" value="IlvD/EDD C-terminal domain-like"/>
    <property type="match status" value="1"/>
</dbReference>
<dbReference type="PANTHER" id="PTHR43183">
    <property type="entry name" value="HYPOTHETICAL DIHYDROXYACID DEHYDRATASE (EUROFUNG)-RELATED"/>
    <property type="match status" value="1"/>
</dbReference>
<feature type="domain" description="Dihydroxy-acid/6-phosphogluconate dehydratase C-terminal" evidence="4">
    <location>
        <begin position="1"/>
        <end position="107"/>
    </location>
</feature>
<evidence type="ECO:0000256" key="3">
    <source>
        <dbReference type="ARBA" id="ARBA00023014"/>
    </source>
</evidence>
<keyword evidence="1" id="KW-0479">Metal-binding</keyword>
<gene>
    <name evidence="5" type="ORF">FSARC_12639</name>
</gene>
<dbReference type="EMBL" id="JABEXW010000881">
    <property type="protein sequence ID" value="KAF4952444.1"/>
    <property type="molecule type" value="Genomic_DNA"/>
</dbReference>
<evidence type="ECO:0000256" key="2">
    <source>
        <dbReference type="ARBA" id="ARBA00023004"/>
    </source>
</evidence>
<evidence type="ECO:0000256" key="1">
    <source>
        <dbReference type="ARBA" id="ARBA00022723"/>
    </source>
</evidence>
<evidence type="ECO:0000313" key="5">
    <source>
        <dbReference type="EMBL" id="KAF4952444.1"/>
    </source>
</evidence>
<comment type="caution">
    <text evidence="5">The sequence shown here is derived from an EMBL/GenBank/DDBJ whole genome shotgun (WGS) entry which is preliminary data.</text>
</comment>
<dbReference type="PANTHER" id="PTHR43183:SF1">
    <property type="entry name" value="HYPOTHETICAL DIHYDROXY-ACID DEHYDRATASE (EUROFUNG)-RELATED"/>
    <property type="match status" value="1"/>
</dbReference>